<comment type="caution">
    <text evidence="2">The sequence shown here is derived from an EMBL/GenBank/DDBJ whole genome shotgun (WGS) entry which is preliminary data.</text>
</comment>
<evidence type="ECO:0000313" key="3">
    <source>
        <dbReference type="Proteomes" id="UP000625711"/>
    </source>
</evidence>
<evidence type="ECO:0000313" key="2">
    <source>
        <dbReference type="EMBL" id="KAF7285480.1"/>
    </source>
</evidence>
<dbReference type="AlphaFoldDB" id="A0A834MM87"/>
<accession>A0A834MM87</accession>
<dbReference type="Proteomes" id="UP000625711">
    <property type="component" value="Unassembled WGS sequence"/>
</dbReference>
<evidence type="ECO:0000256" key="1">
    <source>
        <dbReference type="SAM" id="SignalP"/>
    </source>
</evidence>
<keyword evidence="3" id="KW-1185">Reference proteome</keyword>
<feature type="chain" id="PRO_5032552714" evidence="1">
    <location>
        <begin position="20"/>
        <end position="149"/>
    </location>
</feature>
<gene>
    <name evidence="2" type="ORF">GWI33_010578</name>
</gene>
<sequence length="149" mass="16398">MKSLSLALVSLLYISAISADNVFPIFANILPGENVEMVDTSKLNEGLPVFTDLKPDEEVDIVDTSKLNEGFPVFTDLKPDEEVDIVDTSKLKEGLPIFTDLKPNEQVDIVDTSKLQEAENPNQSKSTAVACDACFERILELINAIQQNL</sequence>
<organism evidence="2 3">
    <name type="scientific">Rhynchophorus ferrugineus</name>
    <name type="common">Red palm weevil</name>
    <name type="synonym">Curculio ferrugineus</name>
    <dbReference type="NCBI Taxonomy" id="354439"/>
    <lineage>
        <taxon>Eukaryota</taxon>
        <taxon>Metazoa</taxon>
        <taxon>Ecdysozoa</taxon>
        <taxon>Arthropoda</taxon>
        <taxon>Hexapoda</taxon>
        <taxon>Insecta</taxon>
        <taxon>Pterygota</taxon>
        <taxon>Neoptera</taxon>
        <taxon>Endopterygota</taxon>
        <taxon>Coleoptera</taxon>
        <taxon>Polyphaga</taxon>
        <taxon>Cucujiformia</taxon>
        <taxon>Curculionidae</taxon>
        <taxon>Dryophthorinae</taxon>
        <taxon>Rhynchophorus</taxon>
    </lineage>
</organism>
<reference evidence="2" key="1">
    <citation type="submission" date="2020-08" db="EMBL/GenBank/DDBJ databases">
        <title>Genome sequencing and assembly of the red palm weevil Rhynchophorus ferrugineus.</title>
        <authorList>
            <person name="Dias G.B."/>
            <person name="Bergman C.M."/>
            <person name="Manee M."/>
        </authorList>
    </citation>
    <scope>NUCLEOTIDE SEQUENCE</scope>
    <source>
        <strain evidence="2">AA-2017</strain>
        <tissue evidence="2">Whole larva</tissue>
    </source>
</reference>
<proteinExistence type="predicted"/>
<protein>
    <submittedName>
        <fullName evidence="2">Uncharacterized protein</fullName>
    </submittedName>
</protein>
<feature type="signal peptide" evidence="1">
    <location>
        <begin position="1"/>
        <end position="19"/>
    </location>
</feature>
<keyword evidence="1" id="KW-0732">Signal</keyword>
<name>A0A834MM87_RHYFE</name>
<dbReference type="EMBL" id="JAACXV010000053">
    <property type="protein sequence ID" value="KAF7285480.1"/>
    <property type="molecule type" value="Genomic_DNA"/>
</dbReference>